<sequence>MAENTTSLTKSLSDSELNRHHSEESSTTSKRTRTNSEKYIPSVQRFQLSTNNNEKDSHKNSCETTNMFLQNVSYPTEQAIKNNDDPAETLMYNSCKIQQQNVGIEERMESYKENKNVLPQHSSNGNSVTNCYLKTILTSNDVDTQANIDEISNLQKSSEKVYEKQMSSEEQISKKGEIEGLQERGNRKESIENFSPYHVIEQINANASSISDNILGEPRCLALKKYILDGDDFDLDFEMSTDMEDENAVPPCQEKSETIQKKDNQQQDINDMFLDDDPNDVTEIRNIPYINIASPRKDFEKWDYPSFEREEGELTPDLHLEHSGKDGHKRATSKKAKIKESNAEFFTKVNRCFRHVEKEFSSMHVPSGSKRLIEDLRNTLCVVERMKRKLTFLINSANSSSGNDKNSSSSKNKEHAKSSSPNAKVTSEKEFKNHDDDQKLKDFISYQSNKYQGKLKDNYLHNKSQSSLTLSSANIHSKREMVKAKMDHLRRTFATVTHSDSKMERQRIQSLFKRQMNLITQQIIQQSDQSKHQNSKSGNSSKTSSSKSTSHKHQQRRPSLENFKTLEEMENFLDLLKEKKGQKITPEDIIQHHRKKQVLKFTTKKGDPVPQARALSVLLSGDAEDGNKIPTQVINSENSLLQTYTQDGKEQNGKHIQVQEKRKPEKEVIRNQKDLQSDYTVDKASESYNLNAKVSSKSNISKQQSAGEVKNSKNIAKKGEIDTNLKKQCVGEIEFRRDRNGSALKEVIDSSMVKRNSREIKCSESPFHSRSSDFEKDSSREIFPENSIKRISKKHSVPKSSESDSDSRKHRILKKRKRNESDGDSRRKLSCADLKKQTVSEKKSRTRYRSDDEEEEAVIDGVDEKLPEELLSKKLFIVGDENLALLDKHFCVKVKGNQIYLKKVGKVRKERYRSGREQRKNSPEFPKLLEEEELTPEKSSYERKDREIPIATEEDNGPSLKEMEDFLQQLRAKKISVQEQQDSSPKSNQQSREMKFMARIQAKRKAKLMACVSTTPNISEKEAKFLKDLENRVKNPCDSPDTESKKQKLMEKIRAETDFIILSQKHTVALEDDPLKDVKTFLNMIKEAESTKDESSKQFYVSFPLKRSDVKKLENITAGKASALSEESQRLLNSVRSKMRAKKAQLILDDSNRET</sequence>
<feature type="compositionally biased region" description="Low complexity" evidence="1">
    <location>
        <begin position="396"/>
        <end position="410"/>
    </location>
</feature>
<keyword evidence="3" id="KW-1185">Reference proteome</keyword>
<name>A0AAV4RSJ1_9ARAC</name>
<feature type="compositionally biased region" description="Basic residues" evidence="1">
    <location>
        <begin position="808"/>
        <end position="818"/>
    </location>
</feature>
<proteinExistence type="predicted"/>
<feature type="compositionally biased region" description="Basic residues" evidence="1">
    <location>
        <begin position="327"/>
        <end position="336"/>
    </location>
</feature>
<feature type="compositionally biased region" description="Basic and acidic residues" evidence="1">
    <location>
        <begin position="912"/>
        <end position="922"/>
    </location>
</feature>
<feature type="compositionally biased region" description="Basic and acidic residues" evidence="1">
    <location>
        <begin position="935"/>
        <end position="948"/>
    </location>
</feature>
<feature type="region of interest" description="Disordered" evidence="1">
    <location>
        <begin position="762"/>
        <end position="860"/>
    </location>
</feature>
<accession>A0AAV4RSJ1</accession>
<feature type="compositionally biased region" description="Basic and acidic residues" evidence="1">
    <location>
        <begin position="833"/>
        <end position="843"/>
    </location>
</feature>
<feature type="region of interest" description="Disordered" evidence="1">
    <location>
        <begin position="396"/>
        <end position="434"/>
    </location>
</feature>
<feature type="compositionally biased region" description="Basic and acidic residues" evidence="1">
    <location>
        <begin position="254"/>
        <end position="265"/>
    </location>
</feature>
<evidence type="ECO:0000313" key="3">
    <source>
        <dbReference type="Proteomes" id="UP001054837"/>
    </source>
</evidence>
<feature type="region of interest" description="Disordered" evidence="1">
    <location>
        <begin position="524"/>
        <end position="564"/>
    </location>
</feature>
<evidence type="ECO:0000256" key="1">
    <source>
        <dbReference type="SAM" id="MobiDB-lite"/>
    </source>
</evidence>
<dbReference type="EMBL" id="BPLQ01006636">
    <property type="protein sequence ID" value="GIY24119.1"/>
    <property type="molecule type" value="Genomic_DNA"/>
</dbReference>
<dbReference type="Proteomes" id="UP001054837">
    <property type="component" value="Unassembled WGS sequence"/>
</dbReference>
<feature type="compositionally biased region" description="Polar residues" evidence="1">
    <location>
        <begin position="1"/>
        <end position="15"/>
    </location>
</feature>
<gene>
    <name evidence="2" type="primary">AVEN_58587_1</name>
    <name evidence="2" type="ORF">CDAR_579091</name>
</gene>
<evidence type="ECO:0000313" key="2">
    <source>
        <dbReference type="EMBL" id="GIY24119.1"/>
    </source>
</evidence>
<protein>
    <submittedName>
        <fullName evidence="2">Uncharacterized protein</fullName>
    </submittedName>
</protein>
<comment type="caution">
    <text evidence="2">The sequence shown here is derived from an EMBL/GenBank/DDBJ whole genome shotgun (WGS) entry which is preliminary data.</text>
</comment>
<feature type="region of interest" description="Disordered" evidence="1">
    <location>
        <begin position="247"/>
        <end position="267"/>
    </location>
</feature>
<reference evidence="2 3" key="1">
    <citation type="submission" date="2021-06" db="EMBL/GenBank/DDBJ databases">
        <title>Caerostris darwini draft genome.</title>
        <authorList>
            <person name="Kono N."/>
            <person name="Arakawa K."/>
        </authorList>
    </citation>
    <scope>NUCLEOTIDE SEQUENCE [LARGE SCALE GENOMIC DNA]</scope>
</reference>
<feature type="region of interest" description="Disordered" evidence="1">
    <location>
        <begin position="647"/>
        <end position="674"/>
    </location>
</feature>
<dbReference type="AlphaFoldDB" id="A0AAV4RSJ1"/>
<feature type="compositionally biased region" description="Low complexity" evidence="1">
    <location>
        <begin position="535"/>
        <end position="548"/>
    </location>
</feature>
<feature type="region of interest" description="Disordered" evidence="1">
    <location>
        <begin position="313"/>
        <end position="336"/>
    </location>
</feature>
<feature type="compositionally biased region" description="Basic and acidic residues" evidence="1">
    <location>
        <begin position="316"/>
        <end position="326"/>
    </location>
</feature>
<feature type="compositionally biased region" description="Basic and acidic residues" evidence="1">
    <location>
        <begin position="770"/>
        <end position="783"/>
    </location>
</feature>
<feature type="region of interest" description="Disordered" evidence="1">
    <location>
        <begin position="1"/>
        <end position="61"/>
    </location>
</feature>
<organism evidence="2 3">
    <name type="scientific">Caerostris darwini</name>
    <dbReference type="NCBI Taxonomy" id="1538125"/>
    <lineage>
        <taxon>Eukaryota</taxon>
        <taxon>Metazoa</taxon>
        <taxon>Ecdysozoa</taxon>
        <taxon>Arthropoda</taxon>
        <taxon>Chelicerata</taxon>
        <taxon>Arachnida</taxon>
        <taxon>Araneae</taxon>
        <taxon>Araneomorphae</taxon>
        <taxon>Entelegynae</taxon>
        <taxon>Araneoidea</taxon>
        <taxon>Araneidae</taxon>
        <taxon>Caerostris</taxon>
    </lineage>
</organism>
<feature type="region of interest" description="Disordered" evidence="1">
    <location>
        <begin position="910"/>
        <end position="960"/>
    </location>
</feature>